<name>A0A1F8ADS1_9EURO</name>
<dbReference type="AlphaFoldDB" id="A0A1F8ADS1"/>
<feature type="transmembrane region" description="Helical" evidence="5">
    <location>
        <begin position="6"/>
        <end position="23"/>
    </location>
</feature>
<comment type="subcellular location">
    <subcellularLocation>
        <location evidence="1">Membrane</location>
        <topology evidence="1">Multi-pass membrane protein</topology>
    </subcellularLocation>
</comment>
<evidence type="ECO:0000313" key="6">
    <source>
        <dbReference type="EMBL" id="OGM49508.1"/>
    </source>
</evidence>
<keyword evidence="2 5" id="KW-0812">Transmembrane</keyword>
<evidence type="ECO:0008006" key="8">
    <source>
        <dbReference type="Google" id="ProtNLM"/>
    </source>
</evidence>
<dbReference type="InterPro" id="IPR005828">
    <property type="entry name" value="MFS_sugar_transport-like"/>
</dbReference>
<proteinExistence type="predicted"/>
<feature type="transmembrane region" description="Helical" evidence="5">
    <location>
        <begin position="30"/>
        <end position="49"/>
    </location>
</feature>
<comment type="caution">
    <text evidence="6">The sequence shown here is derived from an EMBL/GenBank/DDBJ whole genome shotgun (WGS) entry which is preliminary data.</text>
</comment>
<dbReference type="EMBL" id="LYCR01000008">
    <property type="protein sequence ID" value="OGM49508.1"/>
    <property type="molecule type" value="Genomic_DNA"/>
</dbReference>
<dbReference type="PANTHER" id="PTHR48022">
    <property type="entry name" value="PLASTIDIC GLUCOSE TRANSPORTER 4"/>
    <property type="match status" value="1"/>
</dbReference>
<evidence type="ECO:0000256" key="4">
    <source>
        <dbReference type="ARBA" id="ARBA00023136"/>
    </source>
</evidence>
<gene>
    <name evidence="6" type="ORF">ABOM_001749</name>
</gene>
<keyword evidence="4 5" id="KW-0472">Membrane</keyword>
<dbReference type="Gene3D" id="1.20.1250.20">
    <property type="entry name" value="MFS general substrate transporter like domains"/>
    <property type="match status" value="1"/>
</dbReference>
<evidence type="ECO:0000256" key="2">
    <source>
        <dbReference type="ARBA" id="ARBA00022692"/>
    </source>
</evidence>
<reference evidence="6 7" key="1">
    <citation type="journal article" date="2016" name="Genome Biol. Evol.">
        <title>Draft genome sequence of an aflatoxigenic Aspergillus species, A. bombycis.</title>
        <authorList>
            <person name="Moore G.G."/>
            <person name="Mack B.M."/>
            <person name="Beltz S.B."/>
            <person name="Gilbert M.K."/>
        </authorList>
    </citation>
    <scope>NUCLEOTIDE SEQUENCE [LARGE SCALE GENOMIC DNA]</scope>
    <source>
        <strain evidence="7">NRRL 26010</strain>
    </source>
</reference>
<evidence type="ECO:0000256" key="1">
    <source>
        <dbReference type="ARBA" id="ARBA00004141"/>
    </source>
</evidence>
<dbReference type="InterPro" id="IPR036259">
    <property type="entry name" value="MFS_trans_sf"/>
</dbReference>
<evidence type="ECO:0000256" key="3">
    <source>
        <dbReference type="ARBA" id="ARBA00022989"/>
    </source>
</evidence>
<dbReference type="Pfam" id="PF00083">
    <property type="entry name" value="Sugar_tr"/>
    <property type="match status" value="1"/>
</dbReference>
<dbReference type="GeneID" id="34445139"/>
<dbReference type="GO" id="GO:0016020">
    <property type="term" value="C:membrane"/>
    <property type="evidence" value="ECO:0007669"/>
    <property type="project" value="UniProtKB-SubCell"/>
</dbReference>
<dbReference type="Proteomes" id="UP000179179">
    <property type="component" value="Unassembled WGS sequence"/>
</dbReference>
<dbReference type="PANTHER" id="PTHR48022:SF47">
    <property type="entry name" value="MAJOR FACILITATOR SUPERFAMILY (MFS) PROFILE DOMAIN-CONTAINING PROTEIN"/>
    <property type="match status" value="1"/>
</dbReference>
<keyword evidence="7" id="KW-1185">Reference proteome</keyword>
<dbReference type="RefSeq" id="XP_022393225.1">
    <property type="nucleotide sequence ID" value="XM_022528879.1"/>
</dbReference>
<evidence type="ECO:0000256" key="5">
    <source>
        <dbReference type="SAM" id="Phobius"/>
    </source>
</evidence>
<dbReference type="SUPFAM" id="SSF103473">
    <property type="entry name" value="MFS general substrate transporter"/>
    <property type="match status" value="1"/>
</dbReference>
<evidence type="ECO:0000313" key="7">
    <source>
        <dbReference type="Proteomes" id="UP000179179"/>
    </source>
</evidence>
<accession>A0A1F8ADS1</accession>
<sequence length="113" mass="12486">MGIAAIGNWLFNFALGLYIPPGFQNITWKMFVVFGVMCILAAIQFYFTYPETCGKTPEEIEEMFSPNGPKPWQTKPGNSKLDALVDDVRANHKHISMGETESKTGAGEVVQVA</sequence>
<dbReference type="STRING" id="109264.A0A1F8ADS1"/>
<dbReference type="OrthoDB" id="4142200at2759"/>
<dbReference type="GO" id="GO:0005351">
    <property type="term" value="F:carbohydrate:proton symporter activity"/>
    <property type="evidence" value="ECO:0007669"/>
    <property type="project" value="TreeGrafter"/>
</dbReference>
<dbReference type="InterPro" id="IPR050360">
    <property type="entry name" value="MFS_Sugar_Transporters"/>
</dbReference>
<keyword evidence="3 5" id="KW-1133">Transmembrane helix</keyword>
<protein>
    <recommendedName>
        <fullName evidence="8">Major facilitator superfamily (MFS) profile domain-containing protein</fullName>
    </recommendedName>
</protein>
<organism evidence="6 7">
    <name type="scientific">Aspergillus bombycis</name>
    <dbReference type="NCBI Taxonomy" id="109264"/>
    <lineage>
        <taxon>Eukaryota</taxon>
        <taxon>Fungi</taxon>
        <taxon>Dikarya</taxon>
        <taxon>Ascomycota</taxon>
        <taxon>Pezizomycotina</taxon>
        <taxon>Eurotiomycetes</taxon>
        <taxon>Eurotiomycetidae</taxon>
        <taxon>Eurotiales</taxon>
        <taxon>Aspergillaceae</taxon>
        <taxon>Aspergillus</taxon>
    </lineage>
</organism>